<keyword evidence="1" id="KW-1133">Transmembrane helix</keyword>
<keyword evidence="1" id="KW-0812">Transmembrane</keyword>
<feature type="transmembrane region" description="Helical" evidence="1">
    <location>
        <begin position="54"/>
        <end position="79"/>
    </location>
</feature>
<dbReference type="InterPro" id="IPR009937">
    <property type="entry name" value="Phage_holin_3_6"/>
</dbReference>
<dbReference type="AlphaFoldDB" id="A0A916WJT7"/>
<comment type="caution">
    <text evidence="2">The sequence shown here is derived from an EMBL/GenBank/DDBJ whole genome shotgun (WGS) entry which is preliminary data.</text>
</comment>
<dbReference type="Proteomes" id="UP000606922">
    <property type="component" value="Unassembled WGS sequence"/>
</dbReference>
<dbReference type="Pfam" id="PF07332">
    <property type="entry name" value="Phage_holin_3_6"/>
    <property type="match status" value="1"/>
</dbReference>
<feature type="transmembrane region" description="Helical" evidence="1">
    <location>
        <begin position="85"/>
        <end position="106"/>
    </location>
</feature>
<proteinExistence type="predicted"/>
<organism evidence="2 3">
    <name type="scientific">Conyzicola nivalis</name>
    <dbReference type="NCBI Taxonomy" id="1477021"/>
    <lineage>
        <taxon>Bacteria</taxon>
        <taxon>Bacillati</taxon>
        <taxon>Actinomycetota</taxon>
        <taxon>Actinomycetes</taxon>
        <taxon>Micrococcales</taxon>
        <taxon>Microbacteriaceae</taxon>
        <taxon>Conyzicola</taxon>
    </lineage>
</organism>
<reference evidence="2" key="2">
    <citation type="submission" date="2020-09" db="EMBL/GenBank/DDBJ databases">
        <authorList>
            <person name="Sun Q."/>
            <person name="Zhou Y."/>
        </authorList>
    </citation>
    <scope>NUCLEOTIDE SEQUENCE</scope>
    <source>
        <strain evidence="2">CGMCC 1.12813</strain>
    </source>
</reference>
<keyword evidence="3" id="KW-1185">Reference proteome</keyword>
<evidence type="ECO:0000313" key="3">
    <source>
        <dbReference type="Proteomes" id="UP000606922"/>
    </source>
</evidence>
<name>A0A916WJT7_9MICO</name>
<gene>
    <name evidence="2" type="ORF">GCM10010979_19140</name>
</gene>
<dbReference type="EMBL" id="BMGB01000001">
    <property type="protein sequence ID" value="GGB04616.1"/>
    <property type="molecule type" value="Genomic_DNA"/>
</dbReference>
<evidence type="ECO:0000313" key="2">
    <source>
        <dbReference type="EMBL" id="GGB04616.1"/>
    </source>
</evidence>
<evidence type="ECO:0008006" key="4">
    <source>
        <dbReference type="Google" id="ProtNLM"/>
    </source>
</evidence>
<dbReference type="RefSeq" id="WP_188510397.1">
    <property type="nucleotide sequence ID" value="NZ_BMGB01000001.1"/>
</dbReference>
<reference evidence="2" key="1">
    <citation type="journal article" date="2014" name="Int. J. Syst. Evol. Microbiol.">
        <title>Complete genome sequence of Corynebacterium casei LMG S-19264T (=DSM 44701T), isolated from a smear-ripened cheese.</title>
        <authorList>
            <consortium name="US DOE Joint Genome Institute (JGI-PGF)"/>
            <person name="Walter F."/>
            <person name="Albersmeier A."/>
            <person name="Kalinowski J."/>
            <person name="Ruckert C."/>
        </authorList>
    </citation>
    <scope>NUCLEOTIDE SEQUENCE</scope>
    <source>
        <strain evidence="2">CGMCC 1.12813</strain>
    </source>
</reference>
<accession>A0A916WJT7</accession>
<keyword evidence="1" id="KW-0472">Membrane</keyword>
<evidence type="ECO:0000256" key="1">
    <source>
        <dbReference type="SAM" id="Phobius"/>
    </source>
</evidence>
<sequence>MTDAPTPSEQKAASTSLGDLLGEVSRDISTLMRQEVELAKAELKQSATRAGKGAGLLGGAGYAGAMAVLFLSIALWWGLGHLIDNGWSAVVVAVIWGIIAAIMYSVGRKKLKEVQGLPQTVDSLKKIPDTVKKNEENR</sequence>
<protein>
    <recommendedName>
        <fullName evidence="4">Phage holin family protein</fullName>
    </recommendedName>
</protein>